<gene>
    <name evidence="1" type="ORF">HPB49_003957</name>
</gene>
<evidence type="ECO:0000313" key="2">
    <source>
        <dbReference type="Proteomes" id="UP000821865"/>
    </source>
</evidence>
<dbReference type="EMBL" id="CM023478">
    <property type="protein sequence ID" value="KAH7932865.1"/>
    <property type="molecule type" value="Genomic_DNA"/>
</dbReference>
<dbReference type="Proteomes" id="UP000821865">
    <property type="component" value="Chromosome 9"/>
</dbReference>
<keyword evidence="2" id="KW-1185">Reference proteome</keyword>
<reference evidence="1" key="1">
    <citation type="submission" date="2020-05" db="EMBL/GenBank/DDBJ databases">
        <title>Large-scale comparative analyses of tick genomes elucidate their genetic diversity and vector capacities.</title>
        <authorList>
            <person name="Jia N."/>
            <person name="Wang J."/>
            <person name="Shi W."/>
            <person name="Du L."/>
            <person name="Sun Y."/>
            <person name="Zhan W."/>
            <person name="Jiang J."/>
            <person name="Wang Q."/>
            <person name="Zhang B."/>
            <person name="Ji P."/>
            <person name="Sakyi L.B."/>
            <person name="Cui X."/>
            <person name="Yuan T."/>
            <person name="Jiang B."/>
            <person name="Yang W."/>
            <person name="Lam T.T.-Y."/>
            <person name="Chang Q."/>
            <person name="Ding S."/>
            <person name="Wang X."/>
            <person name="Zhu J."/>
            <person name="Ruan X."/>
            <person name="Zhao L."/>
            <person name="Wei J."/>
            <person name="Que T."/>
            <person name="Du C."/>
            <person name="Cheng J."/>
            <person name="Dai P."/>
            <person name="Han X."/>
            <person name="Huang E."/>
            <person name="Gao Y."/>
            <person name="Liu J."/>
            <person name="Shao H."/>
            <person name="Ye R."/>
            <person name="Li L."/>
            <person name="Wei W."/>
            <person name="Wang X."/>
            <person name="Wang C."/>
            <person name="Yang T."/>
            <person name="Huo Q."/>
            <person name="Li W."/>
            <person name="Guo W."/>
            <person name="Chen H."/>
            <person name="Zhou L."/>
            <person name="Ni X."/>
            <person name="Tian J."/>
            <person name="Zhou Y."/>
            <person name="Sheng Y."/>
            <person name="Liu T."/>
            <person name="Pan Y."/>
            <person name="Xia L."/>
            <person name="Li J."/>
            <person name="Zhao F."/>
            <person name="Cao W."/>
        </authorList>
    </citation>
    <scope>NUCLEOTIDE SEQUENCE</scope>
    <source>
        <strain evidence="1">Dsil-2018</strain>
    </source>
</reference>
<name>A0ACB8C211_DERSI</name>
<proteinExistence type="predicted"/>
<organism evidence="1 2">
    <name type="scientific">Dermacentor silvarum</name>
    <name type="common">Tick</name>
    <dbReference type="NCBI Taxonomy" id="543639"/>
    <lineage>
        <taxon>Eukaryota</taxon>
        <taxon>Metazoa</taxon>
        <taxon>Ecdysozoa</taxon>
        <taxon>Arthropoda</taxon>
        <taxon>Chelicerata</taxon>
        <taxon>Arachnida</taxon>
        <taxon>Acari</taxon>
        <taxon>Parasitiformes</taxon>
        <taxon>Ixodida</taxon>
        <taxon>Ixodoidea</taxon>
        <taxon>Ixodidae</taxon>
        <taxon>Rhipicephalinae</taxon>
        <taxon>Dermacentor</taxon>
    </lineage>
</organism>
<accession>A0ACB8C211</accession>
<comment type="caution">
    <text evidence="1">The sequence shown here is derived from an EMBL/GenBank/DDBJ whole genome shotgun (WGS) entry which is preliminary data.</text>
</comment>
<evidence type="ECO:0000313" key="1">
    <source>
        <dbReference type="EMBL" id="KAH7932865.1"/>
    </source>
</evidence>
<sequence>MDTRIAVVLLWIATNVHGHGLYHPCYEIRRQSTLLIQFRHCKVTVEDGYLNALCNILVVLPPLQKFIPADPEVLTMEQLLVSDKPVVNMTSEDGPVCLSLRTVRFKKWNYFPQALAKNYDQFVTAEQRHFGPFSVYSMLIYIRQMTFNITFNRHPPLAAAVCSGRMADGSCRFDIYGFVDRYHHNFSSKPDIPAFVKYWNLRFTLTEAVNVTFTDTVKMIPVALFRIVALTPIKHVVFHKCNFERIGFNEIPRVKGLESLGFFQAPIKEIHPFAFDLNRDLKNISLISTRLSGIPEAIFLFKQLDTLDMSDTDVPLDVPFGFCPGKCLWNSTALRLIISGTNLTTLPNRAFCGFPMLKQLFLDRCHLTNIHGSPFECLEQLEILSMSGNDIKWLHGENLKGLKSLVYLSMSNNGIAYLQGSHVLSNLISLRTLVLAQNELKEVQFDPMNNSSIEELNLAGNELRLWRPPLFIHMRKLKNLNLADNELAWIDDDMRRDLYDIDHVNVSYNPWDCSSCQLRNLHSVLEMHPAMCNNCVSCAQPPEKYGKDVRYVTWSEDDCGPLDQYRTYVVPVILSFMSITVLANVLYRNRRYCMYGLLYLKVAIKGYRRQRNSDRFLWDGFLSYHTSDADWVRDVLIPRLESPPMRFRLCVAERDFIPGLPIVENICRAITQSRTSVFVLSREFCRSRWCMFELRLAHHHLSESDRCDGIVLVKKNDVDESEMGDIVEYHVKSRTYVQLPLEGSDDAQNGLFWLQLQAALEH</sequence>
<protein>
    <submittedName>
        <fullName evidence="1">Uncharacterized protein</fullName>
    </submittedName>
</protein>